<keyword evidence="3" id="KW-0862">Zinc</keyword>
<dbReference type="Gene3D" id="3.30.40.10">
    <property type="entry name" value="Zinc/RING finger domain, C3HC4 (zinc finger)"/>
    <property type="match status" value="1"/>
</dbReference>
<dbReference type="PROSITE" id="PS00518">
    <property type="entry name" value="ZF_RING_1"/>
    <property type="match status" value="1"/>
</dbReference>
<keyword evidence="9" id="KW-1185">Reference proteome</keyword>
<dbReference type="PROSITE" id="PS50089">
    <property type="entry name" value="ZF_RING_2"/>
    <property type="match status" value="1"/>
</dbReference>
<dbReference type="Proteomes" id="UP001044222">
    <property type="component" value="Chromosome 13"/>
</dbReference>
<dbReference type="InterPro" id="IPR013083">
    <property type="entry name" value="Znf_RING/FYVE/PHD"/>
</dbReference>
<dbReference type="InterPro" id="IPR017907">
    <property type="entry name" value="Znf_RING_CS"/>
</dbReference>
<dbReference type="InterPro" id="IPR001841">
    <property type="entry name" value="Znf_RING"/>
</dbReference>
<protein>
    <recommendedName>
        <fullName evidence="10">Tripartite motif-containing protein 59</fullName>
    </recommendedName>
</protein>
<dbReference type="SMART" id="SM00336">
    <property type="entry name" value="BBOX"/>
    <property type="match status" value="1"/>
</dbReference>
<keyword evidence="5" id="KW-0812">Transmembrane</keyword>
<evidence type="ECO:0000256" key="2">
    <source>
        <dbReference type="ARBA" id="ARBA00022771"/>
    </source>
</evidence>
<gene>
    <name evidence="8" type="ORF">ANANG_G00241870</name>
</gene>
<evidence type="ECO:0000256" key="1">
    <source>
        <dbReference type="ARBA" id="ARBA00022723"/>
    </source>
</evidence>
<dbReference type="PANTHER" id="PTHR25462">
    <property type="entry name" value="BONUS, ISOFORM C-RELATED"/>
    <property type="match status" value="1"/>
</dbReference>
<dbReference type="GO" id="GO:0008270">
    <property type="term" value="F:zinc ion binding"/>
    <property type="evidence" value="ECO:0007669"/>
    <property type="project" value="UniProtKB-KW"/>
</dbReference>
<feature type="domain" description="RING-type" evidence="6">
    <location>
        <begin position="10"/>
        <end position="60"/>
    </location>
</feature>
<feature type="domain" description="B box-type" evidence="7">
    <location>
        <begin position="92"/>
        <end position="134"/>
    </location>
</feature>
<dbReference type="Gene3D" id="3.30.160.60">
    <property type="entry name" value="Classic Zinc Finger"/>
    <property type="match status" value="1"/>
</dbReference>
<dbReference type="InterPro" id="IPR000315">
    <property type="entry name" value="Znf_B-box"/>
</dbReference>
<evidence type="ECO:0000313" key="8">
    <source>
        <dbReference type="EMBL" id="KAG5837667.1"/>
    </source>
</evidence>
<dbReference type="SUPFAM" id="SSF57850">
    <property type="entry name" value="RING/U-box"/>
    <property type="match status" value="1"/>
</dbReference>
<evidence type="ECO:0000259" key="7">
    <source>
        <dbReference type="PROSITE" id="PS50119"/>
    </source>
</evidence>
<dbReference type="SUPFAM" id="SSF57845">
    <property type="entry name" value="B-box zinc-binding domain"/>
    <property type="match status" value="1"/>
</dbReference>
<dbReference type="PANTHER" id="PTHR25462:SF229">
    <property type="entry name" value="TRANSCRIPTION INTERMEDIARY FACTOR 1-BETA"/>
    <property type="match status" value="1"/>
</dbReference>
<dbReference type="SMART" id="SM00184">
    <property type="entry name" value="RING"/>
    <property type="match status" value="1"/>
</dbReference>
<dbReference type="InterPro" id="IPR027370">
    <property type="entry name" value="Znf-RING_euk"/>
</dbReference>
<comment type="caution">
    <text evidence="8">The sequence shown here is derived from an EMBL/GenBank/DDBJ whole genome shotgun (WGS) entry which is preliminary data.</text>
</comment>
<dbReference type="Pfam" id="PF00643">
    <property type="entry name" value="zf-B_box"/>
    <property type="match status" value="1"/>
</dbReference>
<dbReference type="GO" id="GO:0006513">
    <property type="term" value="P:protein monoubiquitination"/>
    <property type="evidence" value="ECO:0007669"/>
    <property type="project" value="TreeGrafter"/>
</dbReference>
<dbReference type="AlphaFoldDB" id="A0A9D3LWU7"/>
<name>A0A9D3LWU7_ANGAN</name>
<evidence type="ECO:0000256" key="4">
    <source>
        <dbReference type="PROSITE-ProRule" id="PRU00024"/>
    </source>
</evidence>
<dbReference type="EMBL" id="JAFIRN010000013">
    <property type="protein sequence ID" value="KAG5837667.1"/>
    <property type="molecule type" value="Genomic_DNA"/>
</dbReference>
<feature type="transmembrane region" description="Helical" evidence="5">
    <location>
        <begin position="285"/>
        <end position="307"/>
    </location>
</feature>
<dbReference type="GO" id="GO:0061630">
    <property type="term" value="F:ubiquitin protein ligase activity"/>
    <property type="evidence" value="ECO:0007669"/>
    <property type="project" value="TreeGrafter"/>
</dbReference>
<proteinExistence type="predicted"/>
<evidence type="ECO:0000256" key="5">
    <source>
        <dbReference type="SAM" id="Phobius"/>
    </source>
</evidence>
<keyword evidence="5" id="KW-1133">Transmembrane helix</keyword>
<accession>A0A9D3LWU7</accession>
<evidence type="ECO:0008006" key="10">
    <source>
        <dbReference type="Google" id="ProtNLM"/>
    </source>
</evidence>
<reference evidence="8" key="1">
    <citation type="submission" date="2021-01" db="EMBL/GenBank/DDBJ databases">
        <title>A chromosome-scale assembly of European eel, Anguilla anguilla.</title>
        <authorList>
            <person name="Henkel C."/>
            <person name="Jong-Raadsen S.A."/>
            <person name="Dufour S."/>
            <person name="Weltzien F.-A."/>
            <person name="Palstra A.P."/>
            <person name="Pelster B."/>
            <person name="Spaink H.P."/>
            <person name="Van Den Thillart G.E."/>
            <person name="Jansen H."/>
            <person name="Zahm M."/>
            <person name="Klopp C."/>
            <person name="Cedric C."/>
            <person name="Louis A."/>
            <person name="Berthelot C."/>
            <person name="Parey E."/>
            <person name="Roest Crollius H."/>
            <person name="Montfort J."/>
            <person name="Robinson-Rechavi M."/>
            <person name="Bucao C."/>
            <person name="Bouchez O."/>
            <person name="Gislard M."/>
            <person name="Lluch J."/>
            <person name="Milhes M."/>
            <person name="Lampietro C."/>
            <person name="Lopez Roques C."/>
            <person name="Donnadieu C."/>
            <person name="Braasch I."/>
            <person name="Desvignes T."/>
            <person name="Postlethwait J."/>
            <person name="Bobe J."/>
            <person name="Guiguen Y."/>
            <person name="Dirks R."/>
        </authorList>
    </citation>
    <scope>NUCLEOTIDE SEQUENCE</scope>
    <source>
        <strain evidence="8">Tag_6206</strain>
        <tissue evidence="8">Liver</tissue>
    </source>
</reference>
<dbReference type="InterPro" id="IPR047153">
    <property type="entry name" value="TRIM45/56/19-like"/>
</dbReference>
<evidence type="ECO:0000313" key="9">
    <source>
        <dbReference type="Proteomes" id="UP001044222"/>
    </source>
</evidence>
<dbReference type="PROSITE" id="PS50119">
    <property type="entry name" value="ZF_BBOX"/>
    <property type="match status" value="1"/>
</dbReference>
<evidence type="ECO:0000259" key="6">
    <source>
        <dbReference type="PROSITE" id="PS50089"/>
    </source>
</evidence>
<evidence type="ECO:0000256" key="3">
    <source>
        <dbReference type="ARBA" id="ARBA00022833"/>
    </source>
</evidence>
<keyword evidence="2 4" id="KW-0863">Zinc-finger</keyword>
<keyword evidence="1" id="KW-0479">Metal-binding</keyword>
<organism evidence="8 9">
    <name type="scientific">Anguilla anguilla</name>
    <name type="common">European freshwater eel</name>
    <name type="synonym">Muraena anguilla</name>
    <dbReference type="NCBI Taxonomy" id="7936"/>
    <lineage>
        <taxon>Eukaryota</taxon>
        <taxon>Metazoa</taxon>
        <taxon>Chordata</taxon>
        <taxon>Craniata</taxon>
        <taxon>Vertebrata</taxon>
        <taxon>Euteleostomi</taxon>
        <taxon>Actinopterygii</taxon>
        <taxon>Neopterygii</taxon>
        <taxon>Teleostei</taxon>
        <taxon>Anguilliformes</taxon>
        <taxon>Anguillidae</taxon>
        <taxon>Anguilla</taxon>
    </lineage>
</organism>
<sequence>MDDLEEDLTCSVCYSLFCDPRVLPCSHTFCKACLDNVQQVSGAFSTWRLLRVPLKCPNCRSVVELPPTGVEALPANVSLRAIIEKYQRDSWPRPPFCPQHPLQPLNVYCVQDRQLICGLCLTVGGHQGHAIDDLQAALARERAAARLGLEQTLARKRHAFSAALDAAEAELGREYEPILERLKGMKEEQLELLSHGAAVAEEEAPLAYLQKVHALRERVEALMDTPLPQVRPLCVCPRAADFLEQQWAGVTLSELEQRPVPRIACCHDSRHRKEAPPPCPEAPHLSAALLIGLLALLISLCLGLIGFPQVFEQAVRDAALCLASLAANLQLQSTSLLSSLSDTAAQYLASIAEILFVW</sequence>
<dbReference type="Pfam" id="PF13445">
    <property type="entry name" value="zf-RING_UBOX"/>
    <property type="match status" value="1"/>
</dbReference>
<keyword evidence="5" id="KW-0472">Membrane</keyword>